<evidence type="ECO:0000259" key="11">
    <source>
        <dbReference type="SMART" id="SM00872"/>
    </source>
</evidence>
<dbReference type="InterPro" id="IPR050843">
    <property type="entry name" value="Glycosyl_Hydrlase_38"/>
</dbReference>
<evidence type="ECO:0000256" key="8">
    <source>
        <dbReference type="ARBA" id="ARBA00023180"/>
    </source>
</evidence>
<keyword evidence="4 10" id="KW-0479">Metal-binding</keyword>
<evidence type="ECO:0000256" key="7">
    <source>
        <dbReference type="ARBA" id="ARBA00023157"/>
    </source>
</evidence>
<reference evidence="13" key="1">
    <citation type="submission" date="2025-08" db="UniProtKB">
        <authorList>
            <consortium name="RefSeq"/>
        </authorList>
    </citation>
    <scope>IDENTIFICATION</scope>
    <source>
        <tissue evidence="13">Gonads</tissue>
    </source>
</reference>
<dbReference type="InterPro" id="IPR028995">
    <property type="entry name" value="Glyco_hydro_57/38_cen_sf"/>
</dbReference>
<evidence type="ECO:0000256" key="9">
    <source>
        <dbReference type="ARBA" id="ARBA00023295"/>
    </source>
</evidence>
<dbReference type="InterPro" id="IPR027291">
    <property type="entry name" value="Glyco_hydro_38_N_sf"/>
</dbReference>
<evidence type="ECO:0000256" key="6">
    <source>
        <dbReference type="ARBA" id="ARBA00022833"/>
    </source>
</evidence>
<dbReference type="InterPro" id="IPR037094">
    <property type="entry name" value="Glyco_hydro_38_cen_sf"/>
</dbReference>
<keyword evidence="5 10" id="KW-0378">Hydrolase</keyword>
<keyword evidence="12" id="KW-1185">Reference proteome</keyword>
<evidence type="ECO:0000256" key="3">
    <source>
        <dbReference type="ARBA" id="ARBA00012752"/>
    </source>
</evidence>
<dbReference type="InterPro" id="IPR011330">
    <property type="entry name" value="Glyco_hydro/deAcase_b/a-brl"/>
</dbReference>
<dbReference type="InParanoid" id="A0A6J2XTM6"/>
<dbReference type="InterPro" id="IPR041147">
    <property type="entry name" value="GH38_C"/>
</dbReference>
<dbReference type="FunFam" id="1.20.1270.50:FF:000003">
    <property type="entry name" value="Alpha-mannosidase"/>
    <property type="match status" value="1"/>
</dbReference>
<keyword evidence="7" id="KW-1015">Disulfide bond</keyword>
<dbReference type="Pfam" id="PF17677">
    <property type="entry name" value="Glyco_hydro38C2"/>
    <property type="match status" value="1"/>
</dbReference>
<dbReference type="GO" id="GO:0005764">
    <property type="term" value="C:lysosome"/>
    <property type="evidence" value="ECO:0007669"/>
    <property type="project" value="TreeGrafter"/>
</dbReference>
<comment type="cofactor">
    <cofactor evidence="10">
        <name>Zn(2+)</name>
        <dbReference type="ChEBI" id="CHEBI:29105"/>
    </cofactor>
    <text evidence="10">Binds 1 zinc ion per subunit.</text>
</comment>
<dbReference type="InterPro" id="IPR013780">
    <property type="entry name" value="Glyco_hydro_b"/>
</dbReference>
<dbReference type="CDD" id="cd10810">
    <property type="entry name" value="GH38N_AMII_LAM_like"/>
    <property type="match status" value="1"/>
</dbReference>
<dbReference type="FunCoup" id="A0A6J2XTM6">
    <property type="interactions" value="117"/>
</dbReference>
<evidence type="ECO:0000256" key="4">
    <source>
        <dbReference type="ARBA" id="ARBA00022723"/>
    </source>
</evidence>
<protein>
    <recommendedName>
        <fullName evidence="3 10">Alpha-mannosidase</fullName>
        <ecNumber evidence="10">3.2.1.-</ecNumber>
    </recommendedName>
</protein>
<dbReference type="Proteomes" id="UP000504635">
    <property type="component" value="Unplaced"/>
</dbReference>
<proteinExistence type="inferred from homology"/>
<sequence>MYDKPAIITFVLLLAGTEGFPSENNRKLSEANCGYQSCTPVKEGYTNIHIVAHTHDDVGWLKTVDQYYYGSNSNTQKAGVQYILQTVMDSLKRNADRKFIYVETAFFWKWWIKQSDSMKQEVINYVNNGQLEFISGGWSMNDEAATHYHSIIDQMTWGLRRLNDTFGSCGRPKIGWQIDPFGHSKEMANIFAQLGFDGYLVGRIDYQDKEYRWKTKTPEVVWRGSKSLGESSDIFTGVLYKEYGPPSGFCFDILCNDLPFIDDPDSFEYNVDDRVDEFLKYVNDSTQIYTTSNYIMTMGGDFNYQDAEAWFVNLDKLIYYVNKRQESGSKFNLIYSTPSCYVKAVNNETQDKNWVLKDDDFFPYGSDKHSYWTGYFTSRPAVKRFERLGNNFLQVCKQLSALANVGESTSLDNLREVMGVLQHHDAVSGTEKQHVAKDYARQLQRAIDGCENITNTALNKLFNNETSKSESGYTNTVPLKTCPLANISQCVTTENADIFVVTLYNPLSRSVDKLVKLPVKGEGYNVTDKQGNTYVNELLPIPDFVKNIPGRNSSANYDLYFVAKNVPALGWKSFIISLDNSSSLKPVHSTKSASFLTVDDSTASFVINDDTGLVEKMSLNNISVALNQNFYYYKGFVADNGDSEKRSSGAYVFRPDGNINKTNDTAELNLFEGSLVSEARQNFNEYISQTVRVNKIENYIEFDWVIGPIPASGPNGIEVVTRYSTKLATDSVFYTDSNGKEMLKRVRDYRPTWQLNNSEPAAGNYYPITAKIAIRDEVQGIELAVLNDRAQGGGSLNDGEIEIMIHRNCLHDDGFGVGEALNETAFDKGLVIRGSHFLTVGNLNDQNGNSISAIAKDIAQRKLLDTWTFVTPLEGNADEYKSKYIMEYSGLRSALPKNVQILTLEPWKDSTFLFRLEHLFDYDEDSLLSQPALVNLTELFTGFDIVSLEETTLGANQWLKDSDRLKFRTNSTLEQLLYEDYNTNIEYANVVKNTWIETPKIKQKSTLKDNLDGLEITLNPSDIRTFIIGIRRF</sequence>
<evidence type="ECO:0000256" key="2">
    <source>
        <dbReference type="ARBA" id="ARBA00009792"/>
    </source>
</evidence>
<dbReference type="GO" id="GO:0030246">
    <property type="term" value="F:carbohydrate binding"/>
    <property type="evidence" value="ECO:0007669"/>
    <property type="project" value="InterPro"/>
</dbReference>
<dbReference type="InterPro" id="IPR011682">
    <property type="entry name" value="Glyco_hydro_38_C"/>
</dbReference>
<feature type="chain" id="PRO_5027155285" description="Alpha-mannosidase" evidence="10">
    <location>
        <begin position="20"/>
        <end position="1033"/>
    </location>
</feature>
<dbReference type="SUPFAM" id="SSF88713">
    <property type="entry name" value="Glycoside hydrolase/deacetylase"/>
    <property type="match status" value="1"/>
</dbReference>
<dbReference type="OrthoDB" id="2016903at2759"/>
<evidence type="ECO:0000256" key="10">
    <source>
        <dbReference type="RuleBase" id="RU361199"/>
    </source>
</evidence>
<keyword evidence="8" id="KW-0325">Glycoprotein</keyword>
<dbReference type="AlphaFoldDB" id="A0A6J2XTM6"/>
<evidence type="ECO:0000313" key="13">
    <source>
        <dbReference type="RefSeq" id="XP_030753924.1"/>
    </source>
</evidence>
<dbReference type="EC" id="3.2.1.-" evidence="10"/>
<dbReference type="SUPFAM" id="SSF88688">
    <property type="entry name" value="Families 57/38 glycoside transferase middle domain"/>
    <property type="match status" value="1"/>
</dbReference>
<dbReference type="Pfam" id="PF09261">
    <property type="entry name" value="Alpha-mann_mid"/>
    <property type="match status" value="1"/>
</dbReference>
<dbReference type="KEGG" id="soy:115880782"/>
<dbReference type="RefSeq" id="XP_030753924.1">
    <property type="nucleotide sequence ID" value="XM_030898064.1"/>
</dbReference>
<evidence type="ECO:0000256" key="5">
    <source>
        <dbReference type="ARBA" id="ARBA00022801"/>
    </source>
</evidence>
<dbReference type="InterPro" id="IPR011013">
    <property type="entry name" value="Gal_mutarotase_sf_dom"/>
</dbReference>
<name>A0A6J2XTM6_SITOR</name>
<comment type="similarity">
    <text evidence="2 10">Belongs to the glycosyl hydrolase 38 family.</text>
</comment>
<dbReference type="Gene3D" id="2.60.40.1360">
    <property type="match status" value="1"/>
</dbReference>
<dbReference type="Pfam" id="PF01074">
    <property type="entry name" value="Glyco_hydro_38N"/>
    <property type="match status" value="1"/>
</dbReference>
<feature type="signal peptide" evidence="10">
    <location>
        <begin position="1"/>
        <end position="19"/>
    </location>
</feature>
<dbReference type="FunFam" id="2.60.40.1180:FF:000018">
    <property type="entry name" value="Alpha-mannosidase"/>
    <property type="match status" value="1"/>
</dbReference>
<keyword evidence="10" id="KW-0732">Signal</keyword>
<accession>A0A6J2XTM6</accession>
<organism evidence="12 13">
    <name type="scientific">Sitophilus oryzae</name>
    <name type="common">Rice weevil</name>
    <name type="synonym">Curculio oryzae</name>
    <dbReference type="NCBI Taxonomy" id="7048"/>
    <lineage>
        <taxon>Eukaryota</taxon>
        <taxon>Metazoa</taxon>
        <taxon>Ecdysozoa</taxon>
        <taxon>Arthropoda</taxon>
        <taxon>Hexapoda</taxon>
        <taxon>Insecta</taxon>
        <taxon>Pterygota</taxon>
        <taxon>Neoptera</taxon>
        <taxon>Endopterygota</taxon>
        <taxon>Coleoptera</taxon>
        <taxon>Polyphaga</taxon>
        <taxon>Cucujiformia</taxon>
        <taxon>Curculionidae</taxon>
        <taxon>Dryophthorinae</taxon>
        <taxon>Sitophilus</taxon>
    </lineage>
</organism>
<evidence type="ECO:0000256" key="1">
    <source>
        <dbReference type="ARBA" id="ARBA00000365"/>
    </source>
</evidence>
<dbReference type="InterPro" id="IPR015341">
    <property type="entry name" value="Glyco_hydro_38_cen"/>
</dbReference>
<dbReference type="SUPFAM" id="SSF74650">
    <property type="entry name" value="Galactose mutarotase-like"/>
    <property type="match status" value="1"/>
</dbReference>
<dbReference type="Pfam" id="PF07748">
    <property type="entry name" value="Glyco_hydro_38C"/>
    <property type="match status" value="1"/>
</dbReference>
<dbReference type="GO" id="GO:0004559">
    <property type="term" value="F:alpha-mannosidase activity"/>
    <property type="evidence" value="ECO:0007669"/>
    <property type="project" value="UniProtKB-EC"/>
</dbReference>
<keyword evidence="9 10" id="KW-0326">Glycosidase</keyword>
<dbReference type="FunFam" id="2.70.98.30:FF:000003">
    <property type="entry name" value="Alpha-mannosidase"/>
    <property type="match status" value="1"/>
</dbReference>
<dbReference type="FunFam" id="1.20.1270.50:FF:000002">
    <property type="entry name" value="Alpha-mannosidase"/>
    <property type="match status" value="1"/>
</dbReference>
<dbReference type="GO" id="GO:0046872">
    <property type="term" value="F:metal ion binding"/>
    <property type="evidence" value="ECO:0007669"/>
    <property type="project" value="UniProtKB-KW"/>
</dbReference>
<keyword evidence="6 10" id="KW-0862">Zinc</keyword>
<dbReference type="Gene3D" id="2.70.98.30">
    <property type="entry name" value="Golgi alpha-mannosidase II, domain 4"/>
    <property type="match status" value="1"/>
</dbReference>
<dbReference type="GO" id="GO:0006013">
    <property type="term" value="P:mannose metabolic process"/>
    <property type="evidence" value="ECO:0007669"/>
    <property type="project" value="InterPro"/>
</dbReference>
<feature type="domain" description="Glycoside hydrolase family 38 central" evidence="11">
    <location>
        <begin position="370"/>
        <end position="443"/>
    </location>
</feature>
<dbReference type="Gene3D" id="2.60.40.1180">
    <property type="entry name" value="Golgi alpha-mannosidase II"/>
    <property type="match status" value="1"/>
</dbReference>
<dbReference type="Gene3D" id="1.20.1270.50">
    <property type="entry name" value="Glycoside hydrolase family 38, central domain"/>
    <property type="match status" value="2"/>
</dbReference>
<dbReference type="SMART" id="SM00872">
    <property type="entry name" value="Alpha-mann_mid"/>
    <property type="match status" value="1"/>
</dbReference>
<evidence type="ECO:0000313" key="12">
    <source>
        <dbReference type="Proteomes" id="UP000504635"/>
    </source>
</evidence>
<dbReference type="GeneID" id="115880782"/>
<dbReference type="PANTHER" id="PTHR11607:SF3">
    <property type="entry name" value="LYSOSOMAL ALPHA-MANNOSIDASE"/>
    <property type="match status" value="1"/>
</dbReference>
<dbReference type="InterPro" id="IPR000602">
    <property type="entry name" value="Glyco_hydro_38_N"/>
</dbReference>
<dbReference type="FunFam" id="3.20.110.10:FF:000001">
    <property type="entry name" value="Alpha-mannosidase"/>
    <property type="match status" value="1"/>
</dbReference>
<gene>
    <name evidence="13" type="primary">LOC115880782</name>
</gene>
<dbReference type="Gene3D" id="3.20.110.10">
    <property type="entry name" value="Glycoside hydrolase 38, N terminal domain"/>
    <property type="match status" value="1"/>
</dbReference>
<dbReference type="PANTHER" id="PTHR11607">
    <property type="entry name" value="ALPHA-MANNOSIDASE"/>
    <property type="match status" value="1"/>
</dbReference>
<comment type="catalytic activity">
    <reaction evidence="1">
        <text>Hydrolysis of terminal, non-reducing alpha-D-mannose residues in alpha-D-mannosides.</text>
        <dbReference type="EC" id="3.2.1.24"/>
    </reaction>
</comment>